<evidence type="ECO:0000313" key="5">
    <source>
        <dbReference type="Proteomes" id="UP001160142"/>
    </source>
</evidence>
<keyword evidence="2" id="KW-0812">Transmembrane</keyword>
<feature type="domain" description="EamA" evidence="3">
    <location>
        <begin position="2"/>
        <end position="131"/>
    </location>
</feature>
<feature type="transmembrane region" description="Helical" evidence="2">
    <location>
        <begin position="325"/>
        <end position="342"/>
    </location>
</feature>
<dbReference type="InterPro" id="IPR037185">
    <property type="entry name" value="EmrE-like"/>
</dbReference>
<feature type="transmembrane region" description="Helical" evidence="2">
    <location>
        <begin position="296"/>
        <end position="318"/>
    </location>
</feature>
<feature type="transmembrane region" description="Helical" evidence="2">
    <location>
        <begin position="184"/>
        <end position="201"/>
    </location>
</feature>
<sequence>MIAVLFGALSAVFFGAGDFVGGFASRRVTAMLVTGLAALAGVIALTIAAPFDGGVWHAETWAGGVGTGITSCLGIWLLYSAYSVGPMTTLAPAVAIVSTLVPMAAGLLTGETFSSLGWASVAIGLIAIALVAAAPDSRASKARPIDMVKASVAGAFLGLFYIYLDGGFGNVYVDEAGLTPIMANRITCVVIAFLVVALLAARGRRILVDERLTQTKPPLRFTVGTSSRGPAVVEPTNALPAATATLTRERPTASAANRSKVKRIVLASAVGLAMLSGTFDATANALFTVGLGFGDLAVLSVVSGFYPAVTIGLAFLILRERPNRLQTVGIVLSLIALVGISLA</sequence>
<keyword evidence="5" id="KW-1185">Reference proteome</keyword>
<feature type="transmembrane region" description="Helical" evidence="2">
    <location>
        <begin position="147"/>
        <end position="164"/>
    </location>
</feature>
<evidence type="ECO:0000313" key="4">
    <source>
        <dbReference type="EMBL" id="MDH6180467.1"/>
    </source>
</evidence>
<dbReference type="InterPro" id="IPR000620">
    <property type="entry name" value="EamA_dom"/>
</dbReference>
<feature type="transmembrane region" description="Helical" evidence="2">
    <location>
        <begin position="31"/>
        <end position="49"/>
    </location>
</feature>
<proteinExistence type="inferred from homology"/>
<accession>A0ABT6KMV8</accession>
<gene>
    <name evidence="4" type="ORF">M2152_000649</name>
</gene>
<dbReference type="Pfam" id="PF00892">
    <property type="entry name" value="EamA"/>
    <property type="match status" value="2"/>
</dbReference>
<feature type="domain" description="EamA" evidence="3">
    <location>
        <begin position="271"/>
        <end position="341"/>
    </location>
</feature>
<keyword evidence="2" id="KW-1133">Transmembrane helix</keyword>
<feature type="transmembrane region" description="Helical" evidence="2">
    <location>
        <begin position="61"/>
        <end position="82"/>
    </location>
</feature>
<feature type="transmembrane region" description="Helical" evidence="2">
    <location>
        <begin position="89"/>
        <end position="110"/>
    </location>
</feature>
<dbReference type="EMBL" id="JARXVQ010000001">
    <property type="protein sequence ID" value="MDH6180467.1"/>
    <property type="molecule type" value="Genomic_DNA"/>
</dbReference>
<organism evidence="4 5">
    <name type="scientific">Antiquaquibacter oligotrophicus</name>
    <dbReference type="NCBI Taxonomy" id="2880260"/>
    <lineage>
        <taxon>Bacteria</taxon>
        <taxon>Bacillati</taxon>
        <taxon>Actinomycetota</taxon>
        <taxon>Actinomycetes</taxon>
        <taxon>Micrococcales</taxon>
        <taxon>Microbacteriaceae</taxon>
        <taxon>Antiquaquibacter</taxon>
    </lineage>
</organism>
<comment type="caution">
    <text evidence="4">The sequence shown here is derived from an EMBL/GenBank/DDBJ whole genome shotgun (WGS) entry which is preliminary data.</text>
</comment>
<evidence type="ECO:0000256" key="2">
    <source>
        <dbReference type="SAM" id="Phobius"/>
    </source>
</evidence>
<comment type="similarity">
    <text evidence="1">Belongs to the EamA transporter family.</text>
</comment>
<dbReference type="Proteomes" id="UP001160142">
    <property type="component" value="Unassembled WGS sequence"/>
</dbReference>
<dbReference type="RefSeq" id="WP_322132818.1">
    <property type="nucleotide sequence ID" value="NZ_CP085036.1"/>
</dbReference>
<reference evidence="4 5" key="1">
    <citation type="submission" date="2023-04" db="EMBL/GenBank/DDBJ databases">
        <title>Genome Encyclopedia of Bacteria and Archaea VI: Functional Genomics of Type Strains.</title>
        <authorList>
            <person name="Whitman W."/>
        </authorList>
    </citation>
    <scope>NUCLEOTIDE SEQUENCE [LARGE SCALE GENOMIC DNA]</scope>
    <source>
        <strain evidence="4 5">SG_E_30_P1</strain>
    </source>
</reference>
<evidence type="ECO:0000256" key="1">
    <source>
        <dbReference type="ARBA" id="ARBA00007362"/>
    </source>
</evidence>
<feature type="transmembrane region" description="Helical" evidence="2">
    <location>
        <begin position="6"/>
        <end position="24"/>
    </location>
</feature>
<evidence type="ECO:0000259" key="3">
    <source>
        <dbReference type="Pfam" id="PF00892"/>
    </source>
</evidence>
<dbReference type="SUPFAM" id="SSF103481">
    <property type="entry name" value="Multidrug resistance efflux transporter EmrE"/>
    <property type="match status" value="2"/>
</dbReference>
<feature type="transmembrane region" description="Helical" evidence="2">
    <location>
        <begin position="264"/>
        <end position="290"/>
    </location>
</feature>
<keyword evidence="2" id="KW-0472">Membrane</keyword>
<name>A0ABT6KMV8_9MICO</name>
<protein>
    <submittedName>
        <fullName evidence="4">Drug/metabolite transporter (DMT)-like permease</fullName>
    </submittedName>
</protein>
<feature type="transmembrane region" description="Helical" evidence="2">
    <location>
        <begin position="116"/>
        <end position="135"/>
    </location>
</feature>